<feature type="transmembrane region" description="Helical" evidence="6">
    <location>
        <begin position="345"/>
        <end position="362"/>
    </location>
</feature>
<dbReference type="FunFam" id="1.20.1250.20:FF:000465">
    <property type="entry name" value="Carboxylic acid transporter protein homolog"/>
    <property type="match status" value="1"/>
</dbReference>
<feature type="transmembrane region" description="Helical" evidence="6">
    <location>
        <begin position="163"/>
        <end position="181"/>
    </location>
</feature>
<dbReference type="Proteomes" id="UP000223968">
    <property type="component" value="Unassembled WGS sequence"/>
</dbReference>
<dbReference type="SUPFAM" id="SSF103473">
    <property type="entry name" value="MFS general substrate transporter"/>
    <property type="match status" value="1"/>
</dbReference>
<evidence type="ECO:0000256" key="4">
    <source>
        <dbReference type="ARBA" id="ARBA00023136"/>
    </source>
</evidence>
<dbReference type="CDD" id="cd17316">
    <property type="entry name" value="MFS_SV2_like"/>
    <property type="match status" value="1"/>
</dbReference>
<dbReference type="Gene3D" id="1.20.1250.20">
    <property type="entry name" value="MFS general substrate transporter like domains"/>
    <property type="match status" value="2"/>
</dbReference>
<gene>
    <name evidence="8" type="ORF">AJ79_07946</name>
</gene>
<keyword evidence="2 6" id="KW-0812">Transmembrane</keyword>
<sequence>MSGTEPADPIAKGIFPTAKQAFGDLFRWRMRVEVVNADGESSAEWQDPPRLRNPISLCALLSLRDWLYFAVGLFAWIADAFDFHALSIQTVKLSKYYGQSKTSISTAITLTLLLRSVGAAFFGLAGDKWGRKWPMVVNMIVLGVLQIATIYSVTFQQFLAVRSLFGLFMGGVYGNAIAMALENCPVDARGLMSGVLQQGYSMGYVFAACANLGVGGDTDSWKIVFWIAAGLSILAGVIRVFLPESKQFREAKKAGKHTTSPGAFWRDTKAMIRKEWGMVVYCIILMTWFNYYSHTSQDSYTTFMLTQKKLDNSGASRASIIMKVGACVGGTIIGYLSQFVGRRRSIVGAALISGVLIPAWILPKGEPSLSASGFFMQFFVQGAWGVIPIHLNELSPPAFRSSFPGITYQVGNMISSPSAQIVNAVAEAVFIKGADGTPAPSYGPTMGVATAIIATGIAVTTAIGPEKRARRFEEAQAAGIVDPTVLEKDVEAGRNSSVGSSNEKKLEVNSSSAEHAEVTK</sequence>
<keyword evidence="4 6" id="KW-0472">Membrane</keyword>
<dbReference type="PROSITE" id="PS50850">
    <property type="entry name" value="MFS"/>
    <property type="match status" value="1"/>
</dbReference>
<keyword evidence="9" id="KW-1185">Reference proteome</keyword>
<proteinExistence type="predicted"/>
<feature type="transmembrane region" description="Helical" evidence="6">
    <location>
        <begin position="132"/>
        <end position="151"/>
    </location>
</feature>
<feature type="transmembrane region" description="Helical" evidence="6">
    <location>
        <begin position="66"/>
        <end position="86"/>
    </location>
</feature>
<dbReference type="EMBL" id="PDNB01000173">
    <property type="protein sequence ID" value="PGH01309.1"/>
    <property type="molecule type" value="Genomic_DNA"/>
</dbReference>
<feature type="transmembrane region" description="Helical" evidence="6">
    <location>
        <begin position="314"/>
        <end position="336"/>
    </location>
</feature>
<feature type="transmembrane region" description="Helical" evidence="6">
    <location>
        <begin position="107"/>
        <end position="126"/>
    </location>
</feature>
<dbReference type="OrthoDB" id="5296287at2759"/>
<protein>
    <recommendedName>
        <fullName evidence="7">Major facilitator superfamily (MFS) profile domain-containing protein</fullName>
    </recommendedName>
</protein>
<evidence type="ECO:0000256" key="3">
    <source>
        <dbReference type="ARBA" id="ARBA00022989"/>
    </source>
</evidence>
<dbReference type="AlphaFoldDB" id="A0A2B7WXJ4"/>
<evidence type="ECO:0000256" key="6">
    <source>
        <dbReference type="SAM" id="Phobius"/>
    </source>
</evidence>
<dbReference type="PANTHER" id="PTHR23508:SF9">
    <property type="entry name" value="CARBOXYLIC ACID TRANSPORT PROTEIN (AFU_ORTHOLOGUE AFUA_2G09450)"/>
    <property type="match status" value="1"/>
</dbReference>
<feature type="region of interest" description="Disordered" evidence="5">
    <location>
        <begin position="483"/>
        <end position="520"/>
    </location>
</feature>
<dbReference type="InterPro" id="IPR036259">
    <property type="entry name" value="MFS_trans_sf"/>
</dbReference>
<evidence type="ECO:0000256" key="1">
    <source>
        <dbReference type="ARBA" id="ARBA00004141"/>
    </source>
</evidence>
<dbReference type="Pfam" id="PF07690">
    <property type="entry name" value="MFS_1"/>
    <property type="match status" value="1"/>
</dbReference>
<dbReference type="PANTHER" id="PTHR23508">
    <property type="entry name" value="CARBOXYLIC ACID TRANSPORTER PROTEIN HOMOLOG"/>
    <property type="match status" value="1"/>
</dbReference>
<name>A0A2B7WXJ4_9EURO</name>
<evidence type="ECO:0000313" key="8">
    <source>
        <dbReference type="EMBL" id="PGH01309.1"/>
    </source>
</evidence>
<feature type="domain" description="Major facilitator superfamily (MFS) profile" evidence="7">
    <location>
        <begin position="68"/>
        <end position="468"/>
    </location>
</feature>
<dbReference type="GO" id="GO:0046943">
    <property type="term" value="F:carboxylic acid transmembrane transporter activity"/>
    <property type="evidence" value="ECO:0007669"/>
    <property type="project" value="TreeGrafter"/>
</dbReference>
<accession>A0A2B7WXJ4</accession>
<evidence type="ECO:0000256" key="5">
    <source>
        <dbReference type="SAM" id="MobiDB-lite"/>
    </source>
</evidence>
<evidence type="ECO:0000259" key="7">
    <source>
        <dbReference type="PROSITE" id="PS50850"/>
    </source>
</evidence>
<feature type="transmembrane region" description="Helical" evidence="6">
    <location>
        <begin position="223"/>
        <end position="242"/>
    </location>
</feature>
<dbReference type="InterPro" id="IPR011701">
    <property type="entry name" value="MFS"/>
</dbReference>
<organism evidence="8 9">
    <name type="scientific">Helicocarpus griseus UAMH5409</name>
    <dbReference type="NCBI Taxonomy" id="1447875"/>
    <lineage>
        <taxon>Eukaryota</taxon>
        <taxon>Fungi</taxon>
        <taxon>Dikarya</taxon>
        <taxon>Ascomycota</taxon>
        <taxon>Pezizomycotina</taxon>
        <taxon>Eurotiomycetes</taxon>
        <taxon>Eurotiomycetidae</taxon>
        <taxon>Onygenales</taxon>
        <taxon>Ajellomycetaceae</taxon>
        <taxon>Helicocarpus</taxon>
    </lineage>
</organism>
<dbReference type="STRING" id="1447875.A0A2B7WXJ4"/>
<comment type="caution">
    <text evidence="8">The sequence shown here is derived from an EMBL/GenBank/DDBJ whole genome shotgun (WGS) entry which is preliminary data.</text>
</comment>
<keyword evidence="3 6" id="KW-1133">Transmembrane helix</keyword>
<dbReference type="FunFam" id="1.20.1250.20:FF:000395">
    <property type="entry name" value="Carboxylic acid transporter protein homolog"/>
    <property type="match status" value="1"/>
</dbReference>
<reference evidence="8 9" key="1">
    <citation type="submission" date="2017-10" db="EMBL/GenBank/DDBJ databases">
        <title>Comparative genomics in systemic dimorphic fungi from Ajellomycetaceae.</title>
        <authorList>
            <person name="Munoz J.F."/>
            <person name="Mcewen J.G."/>
            <person name="Clay O.K."/>
            <person name="Cuomo C.A."/>
        </authorList>
    </citation>
    <scope>NUCLEOTIDE SEQUENCE [LARGE SCALE GENOMIC DNA]</scope>
    <source>
        <strain evidence="8 9">UAMH5409</strain>
    </source>
</reference>
<evidence type="ECO:0000256" key="2">
    <source>
        <dbReference type="ARBA" id="ARBA00022692"/>
    </source>
</evidence>
<comment type="subcellular location">
    <subcellularLocation>
        <location evidence="1">Membrane</location>
        <topology evidence="1">Multi-pass membrane protein</topology>
    </subcellularLocation>
</comment>
<dbReference type="GO" id="GO:0005886">
    <property type="term" value="C:plasma membrane"/>
    <property type="evidence" value="ECO:0007669"/>
    <property type="project" value="TreeGrafter"/>
</dbReference>
<feature type="transmembrane region" description="Helical" evidence="6">
    <location>
        <begin position="276"/>
        <end position="294"/>
    </location>
</feature>
<evidence type="ECO:0000313" key="9">
    <source>
        <dbReference type="Proteomes" id="UP000223968"/>
    </source>
</evidence>
<dbReference type="InterPro" id="IPR020846">
    <property type="entry name" value="MFS_dom"/>
</dbReference>